<evidence type="ECO:0000313" key="1">
    <source>
        <dbReference type="EMBL" id="EOO13664.1"/>
    </source>
</evidence>
<dbReference type="EMBL" id="AHDZ01000039">
    <property type="protein sequence ID" value="EOO13664.1"/>
    <property type="molecule type" value="Genomic_DNA"/>
</dbReference>
<feature type="non-terminal residue" evidence="1">
    <location>
        <position position="1"/>
    </location>
</feature>
<gene>
    <name evidence="1" type="ORF">IGA_04679</name>
</gene>
<comment type="caution">
    <text evidence="1">The sequence shown here is derived from an EMBL/GenBank/DDBJ whole genome shotgun (WGS) entry which is preliminary data.</text>
</comment>
<dbReference type="Proteomes" id="UP000014003">
    <property type="component" value="Unassembled WGS sequence"/>
</dbReference>
<name>R8CPW1_BACCE</name>
<evidence type="ECO:0000313" key="2">
    <source>
        <dbReference type="Proteomes" id="UP000014003"/>
    </source>
</evidence>
<sequence length="39" mass="4693">EKKTFLNRSLLFVYKENYSKEFIVKKLILVTVVLQNCKD</sequence>
<organism evidence="1 2">
    <name type="scientific">Bacillus cereus HuA3-9</name>
    <dbReference type="NCBI Taxonomy" id="1053205"/>
    <lineage>
        <taxon>Bacteria</taxon>
        <taxon>Bacillati</taxon>
        <taxon>Bacillota</taxon>
        <taxon>Bacilli</taxon>
        <taxon>Bacillales</taxon>
        <taxon>Bacillaceae</taxon>
        <taxon>Bacillus</taxon>
        <taxon>Bacillus cereus group</taxon>
    </lineage>
</organism>
<accession>R8CPW1</accession>
<dbReference type="HOGENOM" id="CLU_3300735_0_0_9"/>
<reference evidence="1 2" key="1">
    <citation type="submission" date="2012-12" db="EMBL/GenBank/DDBJ databases">
        <title>The Genome Sequence of Bacillus cereus HuA3-9.</title>
        <authorList>
            <consortium name="The Broad Institute Genome Sequencing Platform"/>
            <consortium name="The Broad Institute Genome Sequencing Center for Infectious Disease"/>
            <person name="Feldgarden M."/>
            <person name="Van der Auwera G.A."/>
            <person name="Mahillon J."/>
            <person name="Duprez V."/>
            <person name="Timmery S."/>
            <person name="Mattelet C."/>
            <person name="Dierick K."/>
            <person name="Sun M."/>
            <person name="Yu Z."/>
            <person name="Zhu L."/>
            <person name="Hu X."/>
            <person name="Shank E.B."/>
            <person name="Swiecicka I."/>
            <person name="Hansen B.M."/>
            <person name="Andrup L."/>
            <person name="Walker B."/>
            <person name="Young S.K."/>
            <person name="Zeng Q."/>
            <person name="Gargeya S."/>
            <person name="Fitzgerald M."/>
            <person name="Haas B."/>
            <person name="Abouelleil A."/>
            <person name="Alvarado L."/>
            <person name="Arachchi H.M."/>
            <person name="Berlin A.M."/>
            <person name="Chapman S.B."/>
            <person name="Dewar J."/>
            <person name="Goldberg J."/>
            <person name="Griggs A."/>
            <person name="Gujja S."/>
            <person name="Hansen M."/>
            <person name="Howarth C."/>
            <person name="Imamovic A."/>
            <person name="Larimer J."/>
            <person name="McCowan C."/>
            <person name="Murphy C."/>
            <person name="Neiman D."/>
            <person name="Pearson M."/>
            <person name="Priest M."/>
            <person name="Roberts A."/>
            <person name="Saif S."/>
            <person name="Shea T."/>
            <person name="Sisk P."/>
            <person name="Sykes S."/>
            <person name="Wortman J."/>
            <person name="Nusbaum C."/>
            <person name="Birren B."/>
        </authorList>
    </citation>
    <scope>NUCLEOTIDE SEQUENCE [LARGE SCALE GENOMIC DNA]</scope>
    <source>
        <strain evidence="1 2">HuA3-9</strain>
    </source>
</reference>
<protein>
    <submittedName>
        <fullName evidence="1">Uncharacterized protein</fullName>
    </submittedName>
</protein>
<proteinExistence type="predicted"/>
<dbReference type="AlphaFoldDB" id="R8CPW1"/>